<evidence type="ECO:0000256" key="2">
    <source>
        <dbReference type="ARBA" id="ARBA00005102"/>
    </source>
</evidence>
<dbReference type="CDD" id="cd00833">
    <property type="entry name" value="PKS"/>
    <property type="match status" value="1"/>
</dbReference>
<feature type="domain" description="Carrier" evidence="15">
    <location>
        <begin position="925"/>
        <end position="1000"/>
    </location>
</feature>
<dbReference type="InterPro" id="IPR006162">
    <property type="entry name" value="Ppantetheine_attach_site"/>
</dbReference>
<evidence type="ECO:0000256" key="11">
    <source>
        <dbReference type="ARBA" id="ARBA00023268"/>
    </source>
</evidence>
<dbReference type="SUPFAM" id="SSF47336">
    <property type="entry name" value="ACP-like"/>
    <property type="match status" value="2"/>
</dbReference>
<dbReference type="InterPro" id="IPR014031">
    <property type="entry name" value="Ketoacyl_synth_C"/>
</dbReference>
<dbReference type="InterPro" id="IPR001227">
    <property type="entry name" value="Ac_transferase_dom_sf"/>
</dbReference>
<feature type="domain" description="Carrier" evidence="15">
    <location>
        <begin position="2003"/>
        <end position="2077"/>
    </location>
</feature>
<dbReference type="SUPFAM" id="SSF55048">
    <property type="entry name" value="Probable ACP-binding domain of malonyl-CoA ACP transacylase"/>
    <property type="match status" value="1"/>
</dbReference>
<evidence type="ECO:0000256" key="4">
    <source>
        <dbReference type="ARBA" id="ARBA00016743"/>
    </source>
</evidence>
<dbReference type="GO" id="GO:0006633">
    <property type="term" value="P:fatty acid biosynthetic process"/>
    <property type="evidence" value="ECO:0007669"/>
    <property type="project" value="InterPro"/>
</dbReference>
<dbReference type="GO" id="GO:0016874">
    <property type="term" value="F:ligase activity"/>
    <property type="evidence" value="ECO:0007669"/>
    <property type="project" value="UniProtKB-KW"/>
</dbReference>
<evidence type="ECO:0000256" key="1">
    <source>
        <dbReference type="ARBA" id="ARBA00001957"/>
    </source>
</evidence>
<dbReference type="GO" id="GO:0005886">
    <property type="term" value="C:plasma membrane"/>
    <property type="evidence" value="ECO:0007669"/>
    <property type="project" value="TreeGrafter"/>
</dbReference>
<keyword evidence="18" id="KW-1185">Reference proteome</keyword>
<dbReference type="InterPro" id="IPR018201">
    <property type="entry name" value="Ketoacyl_synth_AS"/>
</dbReference>
<evidence type="ECO:0000256" key="10">
    <source>
        <dbReference type="ARBA" id="ARBA00023098"/>
    </source>
</evidence>
<dbReference type="Pfam" id="PF00698">
    <property type="entry name" value="Acyl_transf_1"/>
    <property type="match status" value="1"/>
</dbReference>
<dbReference type="Pfam" id="PF13193">
    <property type="entry name" value="AMP-binding_C"/>
    <property type="match status" value="1"/>
</dbReference>
<keyword evidence="7" id="KW-0436">Ligase</keyword>
<dbReference type="SMART" id="SM00823">
    <property type="entry name" value="PKS_PP"/>
    <property type="match status" value="2"/>
</dbReference>
<reference evidence="17" key="1">
    <citation type="submission" date="2021-02" db="EMBL/GenBank/DDBJ databases">
        <title>Natrosporangium hydrolyticum gen. nov., sp. nov, a haloalkaliphilic actinobacterium from a soda solonchak soil.</title>
        <authorList>
            <person name="Sorokin D.Y."/>
            <person name="Khijniak T.V."/>
            <person name="Zakharycheva A.P."/>
            <person name="Boueva O.V."/>
            <person name="Ariskina E.V."/>
            <person name="Hahnke R.L."/>
            <person name="Bunk B."/>
            <person name="Sproer C."/>
            <person name="Schumann P."/>
            <person name="Evtushenko L.I."/>
            <person name="Kublanov I.V."/>
        </authorList>
    </citation>
    <scope>NUCLEOTIDE SEQUENCE</scope>
    <source>
        <strain evidence="17">DSM 106523</strain>
    </source>
</reference>
<proteinExistence type="inferred from homology"/>
<dbReference type="SUPFAM" id="SSF52777">
    <property type="entry name" value="CoA-dependent acyltransferases"/>
    <property type="match status" value="4"/>
</dbReference>
<dbReference type="InterPro" id="IPR023213">
    <property type="entry name" value="CAT-like_dom_sf"/>
</dbReference>
<evidence type="ECO:0000256" key="8">
    <source>
        <dbReference type="ARBA" id="ARBA00022679"/>
    </source>
</evidence>
<evidence type="ECO:0000313" key="17">
    <source>
        <dbReference type="EMBL" id="QSB13995.1"/>
    </source>
</evidence>
<keyword evidence="11" id="KW-0511">Multifunctional enzyme</keyword>
<evidence type="ECO:0000256" key="9">
    <source>
        <dbReference type="ARBA" id="ARBA00022832"/>
    </source>
</evidence>
<evidence type="ECO:0000313" key="18">
    <source>
        <dbReference type="Proteomes" id="UP000662857"/>
    </source>
</evidence>
<dbReference type="InterPro" id="IPR045851">
    <property type="entry name" value="AMP-bd_C_sf"/>
</dbReference>
<dbReference type="Gene3D" id="3.30.559.30">
    <property type="entry name" value="Nonribosomal peptide synthetase, condensation domain"/>
    <property type="match status" value="2"/>
</dbReference>
<accession>A0A895YCQ4</accession>
<dbReference type="InterPro" id="IPR001242">
    <property type="entry name" value="Condensation_dom"/>
</dbReference>
<dbReference type="Gene3D" id="3.40.366.10">
    <property type="entry name" value="Malonyl-Coenzyme A Acyl Carrier Protein, domain 2"/>
    <property type="match status" value="1"/>
</dbReference>
<dbReference type="Gene3D" id="3.40.50.980">
    <property type="match status" value="2"/>
</dbReference>
<evidence type="ECO:0000256" key="6">
    <source>
        <dbReference type="ARBA" id="ARBA00022553"/>
    </source>
</evidence>
<comment type="similarity">
    <text evidence="12">In the C-terminal section; belongs to the NRP synthetase family.</text>
</comment>
<gene>
    <name evidence="17" type="ORF">JQS43_21015</name>
</gene>
<dbReference type="Gene3D" id="2.30.38.10">
    <property type="entry name" value="Luciferase, Domain 3"/>
    <property type="match status" value="1"/>
</dbReference>
<evidence type="ECO:0000256" key="14">
    <source>
        <dbReference type="SAM" id="MobiDB-lite"/>
    </source>
</evidence>
<dbReference type="SUPFAM" id="SSF53901">
    <property type="entry name" value="Thiolase-like"/>
    <property type="match status" value="1"/>
</dbReference>
<dbReference type="FunFam" id="3.30.559.30:FF:000006">
    <property type="entry name" value="Yersiniabactin polyketide/non-ribosomal peptide synthetase"/>
    <property type="match status" value="1"/>
</dbReference>
<dbReference type="GO" id="GO:0005737">
    <property type="term" value="C:cytoplasm"/>
    <property type="evidence" value="ECO:0007669"/>
    <property type="project" value="TreeGrafter"/>
</dbReference>
<dbReference type="InterPro" id="IPR057737">
    <property type="entry name" value="Condensation_MtbB-like"/>
</dbReference>
<name>A0A895YCQ4_9ACTN</name>
<comment type="pathway">
    <text evidence="2">Siderophore biosynthesis; mycobactin biosynthesis.</text>
</comment>
<dbReference type="PROSITE" id="PS50075">
    <property type="entry name" value="CARRIER"/>
    <property type="match status" value="2"/>
</dbReference>
<dbReference type="GO" id="GO:0004312">
    <property type="term" value="F:fatty acid synthase activity"/>
    <property type="evidence" value="ECO:0007669"/>
    <property type="project" value="TreeGrafter"/>
</dbReference>
<dbReference type="PROSITE" id="PS00012">
    <property type="entry name" value="PHOSPHOPANTETHEINE"/>
    <property type="match status" value="2"/>
</dbReference>
<dbReference type="InterPro" id="IPR020845">
    <property type="entry name" value="AMP-binding_CS"/>
</dbReference>
<dbReference type="GO" id="GO:0004315">
    <property type="term" value="F:3-oxoacyl-[acyl-carrier-protein] synthase activity"/>
    <property type="evidence" value="ECO:0007669"/>
    <property type="project" value="InterPro"/>
</dbReference>
<dbReference type="Pfam" id="PF00109">
    <property type="entry name" value="ketoacyl-synt"/>
    <property type="match status" value="1"/>
</dbReference>
<dbReference type="Pfam" id="PF00501">
    <property type="entry name" value="AMP-binding"/>
    <property type="match status" value="1"/>
</dbReference>
<evidence type="ECO:0000256" key="3">
    <source>
        <dbReference type="ARBA" id="ARBA00007380"/>
    </source>
</evidence>
<dbReference type="InterPro" id="IPR029058">
    <property type="entry name" value="AB_hydrolase_fold"/>
</dbReference>
<dbReference type="Pfam" id="PF02801">
    <property type="entry name" value="Ketoacyl-synt_C"/>
    <property type="match status" value="1"/>
</dbReference>
<dbReference type="InterPro" id="IPR009081">
    <property type="entry name" value="PP-bd_ACP"/>
</dbReference>
<dbReference type="Gene3D" id="3.30.559.10">
    <property type="entry name" value="Chloramphenicol acetyltransferase-like domain"/>
    <property type="match status" value="2"/>
</dbReference>
<dbReference type="Gene3D" id="3.40.50.1820">
    <property type="entry name" value="alpha/beta hydrolase"/>
    <property type="match status" value="1"/>
</dbReference>
<dbReference type="PANTHER" id="PTHR43775:SF37">
    <property type="entry name" value="SI:DKEY-61P9.11"/>
    <property type="match status" value="1"/>
</dbReference>
<dbReference type="InterPro" id="IPR016039">
    <property type="entry name" value="Thiolase-like"/>
</dbReference>
<keyword evidence="5" id="KW-0596">Phosphopantetheine</keyword>
<dbReference type="FunFam" id="3.30.559.10:FF:000023">
    <property type="entry name" value="Non-ribosomal peptide synthetase"/>
    <property type="match status" value="1"/>
</dbReference>
<dbReference type="CDD" id="cd19535">
    <property type="entry name" value="Cyc_NRPS"/>
    <property type="match status" value="1"/>
</dbReference>
<feature type="domain" description="Ketosynthase family 3 (KS3)" evidence="16">
    <location>
        <begin position="10"/>
        <end position="438"/>
    </location>
</feature>
<evidence type="ECO:0000256" key="12">
    <source>
        <dbReference type="ARBA" id="ARBA00029443"/>
    </source>
</evidence>
<dbReference type="Pfam" id="PF00550">
    <property type="entry name" value="PP-binding"/>
    <property type="match status" value="2"/>
</dbReference>
<dbReference type="InterPro" id="IPR036736">
    <property type="entry name" value="ACP-like_sf"/>
</dbReference>
<keyword evidence="10" id="KW-0443">Lipid metabolism</keyword>
<comment type="cofactor">
    <cofactor evidence="1">
        <name>pantetheine 4'-phosphate</name>
        <dbReference type="ChEBI" id="CHEBI:47942"/>
    </cofactor>
</comment>
<dbReference type="SUPFAM" id="SSF52151">
    <property type="entry name" value="FabD/lysophospholipase-like"/>
    <property type="match status" value="1"/>
</dbReference>
<dbReference type="GO" id="GO:0071770">
    <property type="term" value="P:DIM/DIP cell wall layer assembly"/>
    <property type="evidence" value="ECO:0007669"/>
    <property type="project" value="TreeGrafter"/>
</dbReference>
<dbReference type="Gene3D" id="1.10.1200.10">
    <property type="entry name" value="ACP-like"/>
    <property type="match status" value="1"/>
</dbReference>
<sequence>MSQTADAGTGSEIAIIGMAGRFPGAATLPEFWRNLRDGVESITRFDQELLLSAGVPAELLANPHYVAAAPVLPDVDLFDAHLFNYPAREAALIDPQQRLFLECSWQALEDAGYAPGGRVDDVGVYAGAALSTYLLHHLLAGRSEASIADTLELLVTNDKDYLASRVSYKLGLRGPSVAVQTACSSSLVSIHLACQGLLDGDCRIALAGGVAVRLPQPSGYLWQEGMIFSSDGHCRPYDASATGTLFGSGVGVVALKRLSDALADRDRVLAVVKGSAVTNDGANKVGYTAPGMAGQARAISTALGLAGVEPATVTAIEGHGTATPLGDPIEVAALTRAFRARTDRRQYCALSSVKSNVGHLDTAAGVAGLIKAVLQIQHGQLVPNLHFTTANPEIDFSETPFFVNTEVRDWAPGGDVPRRIGVSSFGMGGTNAHVVLEEPPTLQPRRQPPGGSHLITVSAQTAEALTAAAAALADALESPAAPELADAAYTLRVGRQAMAHRRAVIADSSGAAAMALRGKEPGSLAAGVAPMRPRVAFMFPGQGSQRPGMGAHLYESEPAFRDEVDACARFLTPLLGLDLRALLFPPAGAEPAAAEQLERTEFAQPALFTVEYALVRLLDSWGVKPEAMIGHSVGEIVAACVAGVFTRDDALALVAERGRLMQQLPHGSMLSVALPAEQLQKQLPPSVSIAAINAAELCVLSGETSAINALEAEMSQLYVPCKRLRTSHAFHSVMMEPMVDPFRKVVADLPKQQPSIPYLSNLTGRWSTPEEAIDPAYWSRHVRQPVRFAEALDRLTEQAGIVLIEVGPGRTLQALANQGNRRVPTVAAMDEAEESAGSLSLLSRLWANGVELDDAAFPVAPEACRVALPTYPFQRRSYWVAPAAPSGNNQSRSGIEAIEIAENADATSTAGAATARPPVSTEYTPPLDDRERLIAGVWQELLGVAPVGRRDNFIELGGHSLLAAKMVTRVKDAFGVPLTLRELIAAPTVADLADLVAQAQSGPTEATAAGGDLLSELPQAVPDPANISEPFPLTEIQQAQWIGRLGNFEGGNVAAHVYWEIDAEDIDLERLEDTWQAVIHRHEMLRAIVLPDGRQRVLSDVGRYRIQTLDLSSAETGEAATSLAAVREELTGHMRSVDEWPLFDVRATRLPDGRTRIHLGFDLLIADIGSIRLISRDWRKLYQGETLRPLQISYRDYVLALEKMRQTPLYDRARDYWRERIAVLPPRPDLPVLSSPDPGEQREPISFDLRLDAAAWRRVTERSGALGLTPSAVMLAAYALVVGRWSRSAQFSLNVTVINRLPFHEHVADLVGEFASFDLLPVDLEVDGDLVSLARRLQEQSWADLEHRYFSGVEVLREIAREKGGGGDAVAPIVFTSTIVQDSEPGDETWFGWVGDMVHELAQTPQVWLDFALLETADGVRLSWHAARQTFPEGMLDQMFDMFECLVRQLVDEAGWGVGVGGLVPVGLGELVSGVNATDGVVPEGLLVDGLVGWGLRDPGRVAVVSADGGVLTFGELVGWASGVARGLREVGVGRGDVVAVGVSKSVEQVVAVVGVLLAGGVYLPVDVDLPVARRGELLSAGGCGWVLCAGGDGDVVWPGGVGVLRVDEVCDREGPVEVSPAVSSDVAYVIFTSGSTGVPKGVAVSHRAALNTCVDVCSRFGVGADDVVLGLSSLSFDLSVWDVFGVLGVGGRLVLPRRGSSRDPGHWLELVSGHGVTVWNSVPALAEMMVAHVESGGGEGGLDSVRLALWSGDWIGLDLPGRWRSVVSGCRVVSLGGATEAGIWSVFYEVGEVGAGWESVPYGRPLAGQRIYVLNDRWEDCPVGVVGELFIGGVGLAEGYWGDVVRSAERFVVHPLSGERLYRTGDLGRWLADGNVEFLGREDSQVKVGGFRIELGEVEVVLGRCVGVSAVVVVAVGGRRGRRLVGFVVPTDTGRDPSHVLAEVTAHAGHELPSYMAPSALHVVDRLPLTVNGKVDRNELAKRAATDESRPAATETAGALSDSAAPIAERLVRVMGQVLSKSDVRPEDNLFAIGGDSITGIQIVNLLRSEGVDITPADLFAQPTVAALAEAVAARAGTGASDSARLPITGYQQALLSELSEQGSGPAHQLLLAVATPEQAAAAPAGLIARHPALRLRLGLAGPESSQQLIPVEEDEEPAPLVDLSGLPEEQRWSAMRHMLSDLSSELDPVAGPTVKATIFDLGAEGCWLAWVVSALVVDAASWEILYPELLAAVTGSGATVPTSAQVGDGDLRALLTSQSAACTPAPGSGSEQGFASPEQGAASAGPVLLPPGSTLWLDDSDPAATRERTVVSLDPATSREMLEAALQQHRLKPPELVAVAVAIALNRLGVTGPVVAEAERDLRAAGLAGGAATVGPLSWLGPLPLNSCETDVAALVAAVKDAYRDPEPSLPANCGLLLRHFGEFDGGVDPFIAREAGLPVMSSPLRPLTIDSYLVGGRLHLQVTYPAGHQESSSFVDALREALGHVTRKLHEDMSGAVSPSDFPRSGLSSDDLATFLAAVTGRTTSGPAS</sequence>
<evidence type="ECO:0000256" key="13">
    <source>
        <dbReference type="ARBA" id="ARBA00033440"/>
    </source>
</evidence>
<keyword evidence="8" id="KW-0808">Transferase</keyword>
<dbReference type="PANTHER" id="PTHR43775">
    <property type="entry name" value="FATTY ACID SYNTHASE"/>
    <property type="match status" value="1"/>
</dbReference>
<dbReference type="Pfam" id="PF16197">
    <property type="entry name" value="KAsynt_C_assoc"/>
    <property type="match status" value="1"/>
</dbReference>
<dbReference type="InterPro" id="IPR032821">
    <property type="entry name" value="PKS_assoc"/>
</dbReference>
<dbReference type="EMBL" id="CP070499">
    <property type="protein sequence ID" value="QSB13995.1"/>
    <property type="molecule type" value="Genomic_DNA"/>
</dbReference>
<feature type="region of interest" description="Disordered" evidence="14">
    <location>
        <begin position="2263"/>
        <end position="2285"/>
    </location>
</feature>
<dbReference type="InterPro" id="IPR014030">
    <property type="entry name" value="Ketoacyl_synth_N"/>
</dbReference>
<evidence type="ECO:0000259" key="15">
    <source>
        <dbReference type="PROSITE" id="PS50075"/>
    </source>
</evidence>
<dbReference type="InterPro" id="IPR016036">
    <property type="entry name" value="Malonyl_transacylase_ACP-bd"/>
</dbReference>
<dbReference type="PROSITE" id="PS00606">
    <property type="entry name" value="KS3_1"/>
    <property type="match status" value="1"/>
</dbReference>
<dbReference type="InterPro" id="IPR025110">
    <property type="entry name" value="AMP-bd_C"/>
</dbReference>
<evidence type="ECO:0000256" key="5">
    <source>
        <dbReference type="ARBA" id="ARBA00022450"/>
    </source>
</evidence>
<protein>
    <recommendedName>
        <fullName evidence="4">Phenyloxazoline synthase MbtB</fullName>
    </recommendedName>
    <alternativeName>
        <fullName evidence="13">Mycobactin synthetase protein B</fullName>
    </alternativeName>
</protein>
<dbReference type="Gene3D" id="3.30.70.3290">
    <property type="match status" value="1"/>
</dbReference>
<dbReference type="Gene3D" id="3.40.47.10">
    <property type="match status" value="1"/>
</dbReference>
<dbReference type="NCBIfam" id="TIGR01733">
    <property type="entry name" value="AA-adenyl-dom"/>
    <property type="match status" value="1"/>
</dbReference>
<dbReference type="Gene3D" id="3.30.300.30">
    <property type="match status" value="1"/>
</dbReference>
<dbReference type="RefSeq" id="WP_239676114.1">
    <property type="nucleotide sequence ID" value="NZ_CP070499.1"/>
</dbReference>
<dbReference type="InterPro" id="IPR010071">
    <property type="entry name" value="AA_adenyl_dom"/>
</dbReference>
<dbReference type="GO" id="GO:0031177">
    <property type="term" value="F:phosphopantetheine binding"/>
    <property type="evidence" value="ECO:0007669"/>
    <property type="project" value="InterPro"/>
</dbReference>
<comment type="similarity">
    <text evidence="3">Belongs to the ATP-dependent AMP-binding enzyme family. MbtB subfamily.</text>
</comment>
<evidence type="ECO:0000259" key="16">
    <source>
        <dbReference type="PROSITE" id="PS52004"/>
    </source>
</evidence>
<dbReference type="InterPro" id="IPR020806">
    <property type="entry name" value="PKS_PP-bd"/>
</dbReference>
<keyword evidence="6" id="KW-0597">Phosphoprotein</keyword>
<dbReference type="InterPro" id="IPR000873">
    <property type="entry name" value="AMP-dep_synth/lig_dom"/>
</dbReference>
<dbReference type="InterPro" id="IPR016035">
    <property type="entry name" value="Acyl_Trfase/lysoPLipase"/>
</dbReference>
<dbReference type="PROSITE" id="PS00455">
    <property type="entry name" value="AMP_BINDING"/>
    <property type="match status" value="1"/>
</dbReference>
<dbReference type="InterPro" id="IPR020841">
    <property type="entry name" value="PKS_Beta-ketoAc_synthase_dom"/>
</dbReference>
<dbReference type="SUPFAM" id="SSF56801">
    <property type="entry name" value="Acetyl-CoA synthetase-like"/>
    <property type="match status" value="1"/>
</dbReference>
<keyword evidence="9" id="KW-0276">Fatty acid metabolism</keyword>
<dbReference type="Pfam" id="PF00668">
    <property type="entry name" value="Condensation"/>
    <property type="match status" value="1"/>
</dbReference>
<dbReference type="SMART" id="SM00827">
    <property type="entry name" value="PKS_AT"/>
    <property type="match status" value="1"/>
</dbReference>
<dbReference type="Proteomes" id="UP000662857">
    <property type="component" value="Chromosome"/>
</dbReference>
<dbReference type="FunFam" id="3.40.47.10:FF:000042">
    <property type="entry name" value="Polyketide synthase Pks13"/>
    <property type="match status" value="1"/>
</dbReference>
<evidence type="ECO:0000256" key="7">
    <source>
        <dbReference type="ARBA" id="ARBA00022598"/>
    </source>
</evidence>
<dbReference type="KEGG" id="nhy:JQS43_21015"/>
<organism evidence="17 18">
    <name type="scientific">Natronosporangium hydrolyticum</name>
    <dbReference type="NCBI Taxonomy" id="2811111"/>
    <lineage>
        <taxon>Bacteria</taxon>
        <taxon>Bacillati</taxon>
        <taxon>Actinomycetota</taxon>
        <taxon>Actinomycetes</taxon>
        <taxon>Micromonosporales</taxon>
        <taxon>Micromonosporaceae</taxon>
        <taxon>Natronosporangium</taxon>
    </lineage>
</organism>
<dbReference type="PROSITE" id="PS52004">
    <property type="entry name" value="KS3_2"/>
    <property type="match status" value="1"/>
</dbReference>
<dbReference type="InterPro" id="IPR014043">
    <property type="entry name" value="Acyl_transferase_dom"/>
</dbReference>
<dbReference type="SMART" id="SM00825">
    <property type="entry name" value="PKS_KS"/>
    <property type="match status" value="1"/>
</dbReference>
<dbReference type="InterPro" id="IPR050091">
    <property type="entry name" value="PKS_NRPS_Biosynth_Enz"/>
</dbReference>